<evidence type="ECO:0000313" key="1">
    <source>
        <dbReference type="EMBL" id="MPN00162.1"/>
    </source>
</evidence>
<sequence>MTRYTSSPLLMPAPCSTKMSGSISLTARIAAETYSMSLVCPVPINPVGSATMILGLSFATAADSAAVSVQTMVASPTSSARRIVCASAEREIGFSQWLSITPFAPAATSDSGKVSASPLPGTIGSICGAKTKRRSVAAATRLSSTIGVVKMMSTSYFFEAASAASASASTSSP</sequence>
<dbReference type="EMBL" id="VSSQ01046200">
    <property type="protein sequence ID" value="MPN00162.1"/>
    <property type="molecule type" value="Genomic_DNA"/>
</dbReference>
<gene>
    <name evidence="1" type="ORF">SDC9_147356</name>
</gene>
<protein>
    <submittedName>
        <fullName evidence="1">Uncharacterized protein</fullName>
    </submittedName>
</protein>
<proteinExistence type="predicted"/>
<comment type="caution">
    <text evidence="1">The sequence shown here is derived from an EMBL/GenBank/DDBJ whole genome shotgun (WGS) entry which is preliminary data.</text>
</comment>
<reference evidence="1" key="1">
    <citation type="submission" date="2019-08" db="EMBL/GenBank/DDBJ databases">
        <authorList>
            <person name="Kucharzyk K."/>
            <person name="Murdoch R.W."/>
            <person name="Higgins S."/>
            <person name="Loffler F."/>
        </authorList>
    </citation>
    <scope>NUCLEOTIDE SEQUENCE</scope>
</reference>
<organism evidence="1">
    <name type="scientific">bioreactor metagenome</name>
    <dbReference type="NCBI Taxonomy" id="1076179"/>
    <lineage>
        <taxon>unclassified sequences</taxon>
        <taxon>metagenomes</taxon>
        <taxon>ecological metagenomes</taxon>
    </lineage>
</organism>
<accession>A0A645EFV1</accession>
<dbReference type="AlphaFoldDB" id="A0A645EFV1"/>
<name>A0A645EFV1_9ZZZZ</name>